<dbReference type="EMBL" id="JBBPCN010000001">
    <property type="protein sequence ID" value="MEK8069368.1"/>
    <property type="molecule type" value="Genomic_DNA"/>
</dbReference>
<evidence type="ECO:0000259" key="5">
    <source>
        <dbReference type="PROSITE" id="PS50977"/>
    </source>
</evidence>
<dbReference type="Pfam" id="PF00440">
    <property type="entry name" value="TetR_N"/>
    <property type="match status" value="1"/>
</dbReference>
<dbReference type="InterPro" id="IPR001647">
    <property type="entry name" value="HTH_TetR"/>
</dbReference>
<dbReference type="SUPFAM" id="SSF46689">
    <property type="entry name" value="Homeodomain-like"/>
    <property type="match status" value="1"/>
</dbReference>
<dbReference type="PROSITE" id="PS50977">
    <property type="entry name" value="HTH_TETR_2"/>
    <property type="match status" value="1"/>
</dbReference>
<keyword evidence="1" id="KW-0805">Transcription regulation</keyword>
<dbReference type="InterPro" id="IPR009057">
    <property type="entry name" value="Homeodomain-like_sf"/>
</dbReference>
<dbReference type="RefSeq" id="WP_341439862.1">
    <property type="nucleotide sequence ID" value="NZ_JBBPCN010000001.1"/>
</dbReference>
<dbReference type="Gene3D" id="1.10.357.10">
    <property type="entry name" value="Tetracycline Repressor, domain 2"/>
    <property type="match status" value="1"/>
</dbReference>
<organism evidence="6 7">
    <name type="scientific">Rhodococcus navarretei</name>
    <dbReference type="NCBI Taxonomy" id="3128981"/>
    <lineage>
        <taxon>Bacteria</taxon>
        <taxon>Bacillati</taxon>
        <taxon>Actinomycetota</taxon>
        <taxon>Actinomycetes</taxon>
        <taxon>Mycobacteriales</taxon>
        <taxon>Nocardiaceae</taxon>
        <taxon>Rhodococcus</taxon>
    </lineage>
</organism>
<evidence type="ECO:0000256" key="3">
    <source>
        <dbReference type="ARBA" id="ARBA00023163"/>
    </source>
</evidence>
<keyword evidence="7" id="KW-1185">Reference proteome</keyword>
<dbReference type="PANTHER" id="PTHR47506">
    <property type="entry name" value="TRANSCRIPTIONAL REGULATORY PROTEIN"/>
    <property type="match status" value="1"/>
</dbReference>
<dbReference type="PRINTS" id="PR00455">
    <property type="entry name" value="HTHTETR"/>
</dbReference>
<evidence type="ECO:0000256" key="1">
    <source>
        <dbReference type="ARBA" id="ARBA00023015"/>
    </source>
</evidence>
<gene>
    <name evidence="6" type="ORF">AABD04_00720</name>
</gene>
<evidence type="ECO:0000313" key="7">
    <source>
        <dbReference type="Proteomes" id="UP001456513"/>
    </source>
</evidence>
<keyword evidence="2 4" id="KW-0238">DNA-binding</keyword>
<feature type="domain" description="HTH tetR-type" evidence="5">
    <location>
        <begin position="5"/>
        <end position="65"/>
    </location>
</feature>
<name>A0ABU9CPK9_9NOCA</name>
<sequence>MTSTETGRAQVVNAADELFYARGIQAVGMDELRSSAGISLKRMYSLFPSKTAIVAEVLRGRTQQWNDGIDAEAAAHESPRDKLLSIFDFLDHWFREDDFRGCAFINSFGELGATMPEVADAAHQHKKNFIDYVTRLAVEAGCAPAVGLQIALLAEGAQTTAAITELAESATAAKAAAKVLLDSSAGQIDR</sequence>
<protein>
    <submittedName>
        <fullName evidence="6">TetR/AcrR family transcriptional regulator</fullName>
    </submittedName>
</protein>
<accession>A0ABU9CPK9</accession>
<dbReference type="InterPro" id="IPR036271">
    <property type="entry name" value="Tet_transcr_reg_TetR-rel_C_sf"/>
</dbReference>
<evidence type="ECO:0000256" key="4">
    <source>
        <dbReference type="PROSITE-ProRule" id="PRU00335"/>
    </source>
</evidence>
<evidence type="ECO:0000256" key="2">
    <source>
        <dbReference type="ARBA" id="ARBA00023125"/>
    </source>
</evidence>
<reference evidence="6 7" key="1">
    <citation type="submission" date="2024-03" db="EMBL/GenBank/DDBJ databases">
        <title>Rhodococcus navarretei sp. nov. and Pseudarthrobacter quantumdoti sp. nov., two new species with the ability to biosynthesize Quantum Dots isolated from soil samples at Union Glacier, Antarctica.</title>
        <authorList>
            <person name="Vargas M."/>
        </authorList>
    </citation>
    <scope>NUCLEOTIDE SEQUENCE [LARGE SCALE GENOMIC DNA]</scope>
    <source>
        <strain evidence="6 7">EXRC-4A-4</strain>
    </source>
</reference>
<proteinExistence type="predicted"/>
<comment type="caution">
    <text evidence="6">The sequence shown here is derived from an EMBL/GenBank/DDBJ whole genome shotgun (WGS) entry which is preliminary data.</text>
</comment>
<keyword evidence="3" id="KW-0804">Transcription</keyword>
<dbReference type="PANTHER" id="PTHR47506:SF7">
    <property type="entry name" value="TRANSCRIPTIONAL REGULATORY PROTEIN"/>
    <property type="match status" value="1"/>
</dbReference>
<feature type="DNA-binding region" description="H-T-H motif" evidence="4">
    <location>
        <begin position="28"/>
        <end position="47"/>
    </location>
</feature>
<evidence type="ECO:0000313" key="6">
    <source>
        <dbReference type="EMBL" id="MEK8069368.1"/>
    </source>
</evidence>
<dbReference type="Proteomes" id="UP001456513">
    <property type="component" value="Unassembled WGS sequence"/>
</dbReference>
<dbReference type="SUPFAM" id="SSF48498">
    <property type="entry name" value="Tetracyclin repressor-like, C-terminal domain"/>
    <property type="match status" value="1"/>
</dbReference>